<evidence type="ECO:0000313" key="5">
    <source>
        <dbReference type="EMBL" id="AKG08340.1"/>
    </source>
</evidence>
<accession>A0AAC8PWP2</accession>
<dbReference type="CDD" id="cd00038">
    <property type="entry name" value="CAP_ED"/>
    <property type="match status" value="1"/>
</dbReference>
<keyword evidence="2" id="KW-0238">DNA-binding</keyword>
<dbReference type="Gene3D" id="2.60.120.10">
    <property type="entry name" value="Jelly Rolls"/>
    <property type="match status" value="2"/>
</dbReference>
<proteinExistence type="predicted"/>
<dbReference type="InterPro" id="IPR012318">
    <property type="entry name" value="HTH_CRP"/>
</dbReference>
<evidence type="ECO:0000256" key="1">
    <source>
        <dbReference type="ARBA" id="ARBA00023015"/>
    </source>
</evidence>
<dbReference type="Proteomes" id="UP000077465">
    <property type="component" value="Chromosome"/>
</dbReference>
<evidence type="ECO:0000256" key="3">
    <source>
        <dbReference type="ARBA" id="ARBA00023163"/>
    </source>
</evidence>
<gene>
    <name evidence="5" type="ORF">AAX06_09525</name>
</gene>
<dbReference type="PROSITE" id="PS50042">
    <property type="entry name" value="CNMP_BINDING_3"/>
    <property type="match status" value="1"/>
</dbReference>
<dbReference type="AlphaFoldDB" id="A0AAC8PWP2"/>
<evidence type="ECO:0000313" key="6">
    <source>
        <dbReference type="Proteomes" id="UP000077465"/>
    </source>
</evidence>
<sequence>MGISTFGECGFWDDLAKMAQNSHTNNIMKLNDISHQAHLLALESHPIFALLPNTQQGIDIKKSLLSMVSIHKYTKGEIVFLQHSPVVNLYFLLDGRVDCHRQLPSGQESLIAQYDSIGLINESVLWDWQKTDREDLSALQNKETIAAKHSALLSTKGGIHQLTATSRGTSLVASLCVESYFKTLDEFELGGLLKWFCECISKRLHHHIVSSDLLAFVQAKSKLSYYFITHYPIDKPFKMLCTQKQLAGQIGLRPETLSRTLKEMMAANLIKKKAPPIKSSTSKGCWLLLANKLAW</sequence>
<reference evidence="5 6" key="1">
    <citation type="submission" date="2015-05" db="EMBL/GenBank/DDBJ databases">
        <authorList>
            <person name="Dickey A."/>
            <person name="Clawson M."/>
            <person name="Bono J."/>
            <person name="Loy J.D."/>
        </authorList>
    </citation>
    <scope>NUCLEOTIDE SEQUENCE [LARGE SCALE GENOMIC DNA]</scope>
    <source>
        <strain evidence="5 6">22581</strain>
    </source>
</reference>
<organism evidence="5 6">
    <name type="scientific">Moraxella bovoculi</name>
    <dbReference type="NCBI Taxonomy" id="386891"/>
    <lineage>
        <taxon>Bacteria</taxon>
        <taxon>Pseudomonadati</taxon>
        <taxon>Pseudomonadota</taxon>
        <taxon>Gammaproteobacteria</taxon>
        <taxon>Moraxellales</taxon>
        <taxon>Moraxellaceae</taxon>
        <taxon>Moraxella</taxon>
    </lineage>
</organism>
<dbReference type="InterPro" id="IPR036390">
    <property type="entry name" value="WH_DNA-bd_sf"/>
</dbReference>
<dbReference type="SUPFAM" id="SSF46785">
    <property type="entry name" value="Winged helix' DNA-binding domain"/>
    <property type="match status" value="1"/>
</dbReference>
<feature type="domain" description="Cyclic nucleotide-binding" evidence="4">
    <location>
        <begin position="64"/>
        <end position="133"/>
    </location>
</feature>
<protein>
    <recommendedName>
        <fullName evidence="4">Cyclic nucleotide-binding domain-containing protein</fullName>
    </recommendedName>
</protein>
<dbReference type="InterPro" id="IPR000595">
    <property type="entry name" value="cNMP-bd_dom"/>
</dbReference>
<dbReference type="GO" id="GO:0003677">
    <property type="term" value="F:DNA binding"/>
    <property type="evidence" value="ECO:0007669"/>
    <property type="project" value="UniProtKB-KW"/>
</dbReference>
<dbReference type="InterPro" id="IPR018490">
    <property type="entry name" value="cNMP-bd_dom_sf"/>
</dbReference>
<keyword evidence="1" id="KW-0805">Transcription regulation</keyword>
<dbReference type="EMBL" id="CP011376">
    <property type="protein sequence ID" value="AKG08340.1"/>
    <property type="molecule type" value="Genomic_DNA"/>
</dbReference>
<evidence type="ECO:0000256" key="2">
    <source>
        <dbReference type="ARBA" id="ARBA00023125"/>
    </source>
</evidence>
<dbReference type="Pfam" id="PF13545">
    <property type="entry name" value="HTH_Crp_2"/>
    <property type="match status" value="1"/>
</dbReference>
<evidence type="ECO:0000259" key="4">
    <source>
        <dbReference type="PROSITE" id="PS50042"/>
    </source>
</evidence>
<name>A0AAC8PWP2_9GAMM</name>
<dbReference type="InterPro" id="IPR014710">
    <property type="entry name" value="RmlC-like_jellyroll"/>
</dbReference>
<keyword evidence="3" id="KW-0804">Transcription</keyword>
<dbReference type="GO" id="GO:0006355">
    <property type="term" value="P:regulation of DNA-templated transcription"/>
    <property type="evidence" value="ECO:0007669"/>
    <property type="project" value="InterPro"/>
</dbReference>
<dbReference type="SUPFAM" id="SSF51206">
    <property type="entry name" value="cAMP-binding domain-like"/>
    <property type="match status" value="1"/>
</dbReference>